<dbReference type="InterPro" id="IPR020616">
    <property type="entry name" value="Thiolase_N"/>
</dbReference>
<dbReference type="Pfam" id="PF01471">
    <property type="entry name" value="PG_binding_1"/>
    <property type="match status" value="1"/>
</dbReference>
<dbReference type="PROSITE" id="PS00497">
    <property type="entry name" value="TYROSINASE_1"/>
    <property type="match status" value="1"/>
</dbReference>
<feature type="domain" description="BSD" evidence="16">
    <location>
        <begin position="606"/>
        <end position="662"/>
    </location>
</feature>
<dbReference type="Pfam" id="PF00168">
    <property type="entry name" value="C2"/>
    <property type="match status" value="1"/>
</dbReference>
<dbReference type="SUPFAM" id="SSF55486">
    <property type="entry name" value="Metalloproteases ('zincins'), catalytic domain"/>
    <property type="match status" value="1"/>
</dbReference>
<dbReference type="InterPro" id="IPR024079">
    <property type="entry name" value="MetalloPept_cat_dom_sf"/>
</dbReference>
<feature type="compositionally biased region" description="Basic and acidic residues" evidence="14">
    <location>
        <begin position="1599"/>
        <end position="1608"/>
    </location>
</feature>
<feature type="region of interest" description="Disordered" evidence="14">
    <location>
        <begin position="676"/>
        <end position="746"/>
    </location>
</feature>
<dbReference type="PROSITE" id="PS00099">
    <property type="entry name" value="THIOLASE_3"/>
    <property type="match status" value="1"/>
</dbReference>
<evidence type="ECO:0000259" key="15">
    <source>
        <dbReference type="PROSITE" id="PS50004"/>
    </source>
</evidence>
<evidence type="ECO:0000313" key="18">
    <source>
        <dbReference type="Proteomes" id="UP001642464"/>
    </source>
</evidence>
<feature type="compositionally biased region" description="Basic and acidic residues" evidence="14">
    <location>
        <begin position="1096"/>
        <end position="1110"/>
    </location>
</feature>
<dbReference type="SUPFAM" id="SSF48056">
    <property type="entry name" value="Di-copper centre-containing domain"/>
    <property type="match status" value="1"/>
</dbReference>
<dbReference type="EC" id="2.3.1.9" evidence="4"/>
<evidence type="ECO:0000256" key="8">
    <source>
        <dbReference type="ARBA" id="ARBA00022801"/>
    </source>
</evidence>
<dbReference type="Gene3D" id="3.40.47.10">
    <property type="match status" value="2"/>
</dbReference>
<dbReference type="InterPro" id="IPR020610">
    <property type="entry name" value="Thiolase_AS"/>
</dbReference>
<gene>
    <name evidence="17" type="ORF">SCF082_LOCUS2692</name>
</gene>
<dbReference type="InterPro" id="IPR035925">
    <property type="entry name" value="BSD_dom_sf"/>
</dbReference>
<dbReference type="NCBIfam" id="TIGR01930">
    <property type="entry name" value="AcCoA-C-Actrans"/>
    <property type="match status" value="1"/>
</dbReference>
<dbReference type="SUPFAM" id="SSF49562">
    <property type="entry name" value="C2 domain (Calcium/lipid-binding domain, CaLB)"/>
    <property type="match status" value="1"/>
</dbReference>
<dbReference type="SUPFAM" id="SSF53901">
    <property type="entry name" value="Thiolase-like"/>
    <property type="match status" value="2"/>
</dbReference>
<dbReference type="InterPro" id="IPR002477">
    <property type="entry name" value="Peptidoglycan-bd-like"/>
</dbReference>
<evidence type="ECO:0000256" key="3">
    <source>
        <dbReference type="ARBA" id="ARBA00011881"/>
    </source>
</evidence>
<keyword evidence="10" id="KW-0809">Transit peptide</keyword>
<feature type="compositionally biased region" description="Polar residues" evidence="14">
    <location>
        <begin position="1617"/>
        <end position="1631"/>
    </location>
</feature>
<dbReference type="SMART" id="SM00239">
    <property type="entry name" value="C2"/>
    <property type="match status" value="1"/>
</dbReference>
<feature type="region of interest" description="Disordered" evidence="14">
    <location>
        <begin position="1085"/>
        <end position="1110"/>
    </location>
</feature>
<accession>A0ABP0HP40</accession>
<dbReference type="Gene3D" id="1.10.101.10">
    <property type="entry name" value="PGBD-like superfamily/PGBD"/>
    <property type="match status" value="1"/>
</dbReference>
<dbReference type="Proteomes" id="UP001642464">
    <property type="component" value="Unassembled WGS sequence"/>
</dbReference>
<dbReference type="InterPro" id="IPR008922">
    <property type="entry name" value="Di-copper_centre_dom_sf"/>
</dbReference>
<dbReference type="Gene3D" id="1.10.1280.10">
    <property type="entry name" value="Di-copper center containing domain from catechol oxidase"/>
    <property type="match status" value="1"/>
</dbReference>
<dbReference type="InterPro" id="IPR001818">
    <property type="entry name" value="Pept_M10_metallopeptidase"/>
</dbReference>
<dbReference type="PROSITE" id="PS50858">
    <property type="entry name" value="BSD"/>
    <property type="match status" value="1"/>
</dbReference>
<feature type="compositionally biased region" description="Basic and acidic residues" evidence="14">
    <location>
        <begin position="704"/>
        <end position="716"/>
    </location>
</feature>
<dbReference type="InterPro" id="IPR005607">
    <property type="entry name" value="BSD_dom"/>
</dbReference>
<dbReference type="Pfam" id="PF00264">
    <property type="entry name" value="Tyrosinase"/>
    <property type="match status" value="1"/>
</dbReference>
<reference evidence="17 18" key="1">
    <citation type="submission" date="2024-02" db="EMBL/GenBank/DDBJ databases">
        <authorList>
            <person name="Chen Y."/>
            <person name="Shah S."/>
            <person name="Dougan E. K."/>
            <person name="Thang M."/>
            <person name="Chan C."/>
        </authorList>
    </citation>
    <scope>NUCLEOTIDE SEQUENCE [LARGE SCALE GENOMIC DNA]</scope>
</reference>
<dbReference type="SUPFAM" id="SSF47090">
    <property type="entry name" value="PGBD-like"/>
    <property type="match status" value="1"/>
</dbReference>
<comment type="caution">
    <text evidence="17">The sequence shown here is derived from an EMBL/GenBank/DDBJ whole genome shotgun (WGS) entry which is preliminary data.</text>
</comment>
<evidence type="ECO:0000256" key="7">
    <source>
        <dbReference type="ARBA" id="ARBA00022723"/>
    </source>
</evidence>
<feature type="non-terminal residue" evidence="17">
    <location>
        <position position="1"/>
    </location>
</feature>
<dbReference type="InterPro" id="IPR002227">
    <property type="entry name" value="Tyrosinase_Cu-bd"/>
</dbReference>
<feature type="non-terminal residue" evidence="17">
    <location>
        <position position="1706"/>
    </location>
</feature>
<dbReference type="Pfam" id="PF02803">
    <property type="entry name" value="Thiolase_C"/>
    <property type="match status" value="1"/>
</dbReference>
<keyword evidence="7" id="KW-0479">Metal-binding</keyword>
<keyword evidence="5" id="KW-0645">Protease</keyword>
<dbReference type="PANTHER" id="PTHR18919">
    <property type="entry name" value="ACETYL-COA C-ACYLTRANSFERASE"/>
    <property type="match status" value="1"/>
</dbReference>
<evidence type="ECO:0000256" key="9">
    <source>
        <dbReference type="ARBA" id="ARBA00022833"/>
    </source>
</evidence>
<keyword evidence="18" id="KW-1185">Reference proteome</keyword>
<keyword evidence="13" id="KW-0012">Acyltransferase</keyword>
<evidence type="ECO:0000256" key="6">
    <source>
        <dbReference type="ARBA" id="ARBA00022679"/>
    </source>
</evidence>
<evidence type="ECO:0000256" key="10">
    <source>
        <dbReference type="ARBA" id="ARBA00022946"/>
    </source>
</evidence>
<evidence type="ECO:0000256" key="1">
    <source>
        <dbReference type="ARBA" id="ARBA00004173"/>
    </source>
</evidence>
<evidence type="ECO:0000256" key="13">
    <source>
        <dbReference type="ARBA" id="ARBA00023315"/>
    </source>
</evidence>
<dbReference type="InterPro" id="IPR020617">
    <property type="entry name" value="Thiolase_C"/>
</dbReference>
<dbReference type="PANTHER" id="PTHR18919:SF156">
    <property type="entry name" value="ACETYL-COA ACETYLTRANSFERASE, MITOCHONDRIAL"/>
    <property type="match status" value="1"/>
</dbReference>
<dbReference type="PROSITE" id="PS50004">
    <property type="entry name" value="C2"/>
    <property type="match status" value="1"/>
</dbReference>
<dbReference type="InterPro" id="IPR000008">
    <property type="entry name" value="C2_dom"/>
</dbReference>
<keyword evidence="8" id="KW-0378">Hydrolase</keyword>
<dbReference type="Gene3D" id="3.40.390.10">
    <property type="entry name" value="Collagenase (Catalytic Domain)"/>
    <property type="match status" value="1"/>
</dbReference>
<sequence>MAGRSVVIVGAKRTPIGTFMGGLASLSAPQLGVVAAKGAVAAAGLTPEDIEEVYMGNVLQAGIGQAPARQVALGAGMALDTPSTTINKVCASGMKSVMMAAQSIALGDRKVMLAGGMESMSQVPHYMRARTATQYGNVSALDGIQHDGLTDPGKNILMGLCTEGVVKELGISREDQDAFAISSYEKARQAQADGVLASEIAEVVITDRRGKETVVSEDEECKKFFPEKFASLRPAFDKEGTITPANASKINDGAAALVLMDEQEAKDRGLQALARIVGYEDAAVEPHRFALAPTKACEKLFAKTGTTKADVDFHEINEAFAAVVLGNMQLLGLDPAKVNVHGGGCSLGHPIGTSGSRILLALINVLQRRDATLGMASICNGGGGASAVLLEPSGLAHELSLGSNDETKAKPKAKPEPFLTGKFAASPLRARCPARTWRATAACESDRRTRHGDDAAAEAEKQALQKEEDEKDHQYLDVKLHHNAEEVKAQLFAPPDLDALSQEVTSVWGWVSSQSSTIAEKAAKLAEQAAPVAEKVREKVSSVAEAAEVKRREMYKQMQEAAAASGERPAPGVLPWKQPGCAQFADDIKHRVLELSKDEKTFTIPPPEGVGFDFNYEQRAADAILVLQEDAQLQERRLNLVPKQIDEQSFWRNYFYRVSLITEAFQVSHLDGTEPASADGVAAHGSGDPVVGQASGTDASTTTHVHDGLSKRKESTESTDDGMDGWDDHADDGLDLNDQAVGGDENFDMLDDEELLAAAGLNLEDSDDDGSDDGGDADLEARIKAELQLDDDDDDNQRARVGVCEIVPWVVQTPGERTKRAVEELEAELSEADRASLDVIHKAWQSKDEVLGASKQAEVLGFLEELLVGTIEETCPMPLTVRVLHGFGLQQGDVLTGTDAYVEVSLQGDESKFRTQTVNNTKSPSWDEVFVFDKPGACVGSMLKLNVFDDDLFSDDALGSVEVPVERRRKGHHTNETIQLLLKGGRGTIVFNYALKFPSLGIKSSTSFDDVLANCDEAIDMIARASPEKASEVRAKISAKIQGLAEQLETSSRVVVRQEIRTLSEEMSARYLAAIKLMMVSNRNRKHRDGHPRVGNKVDETDLKESKEDQDLGGTSEFFRLAGYHGYPDEFCAHRQENFPVWHRAYLLDFENELQHADRELGNDGNIGLPYWDFGTYEINGQVIPKIYAELEGLPGDFFRPEDKGIKLARQGFKLNSDEVALAKLERNNMAESLAASLEENSHWKHASCENTSGMPLEAPHNSAHMAAGFPLTSLAFAAFHPLFYNIHCNVDRYYEKYLQLEPDSKEEFKLHQAMRTQQSSEEVSNKFEEALAPFHNLKTKEPYTVDEIMSCATHEIGYVFDAVPKTRPPQMRELPTLALFEKVDVVRSLLDQEGNMKSFELHVFVLPKASAAAWTPPLDKHPTEWASMTTKSDVYYAGWATALGGLGNRCRNCQETKPVNVAVDISAALRDLGHSRHAVTVATLCVDEDGTVCRLEELPATFGETCQVPSPRVVGPFFESPKASLSREGCASTPRDDTASEVTQLQRYLATYGFYSGQVDGTFGPVTERGVKAFQEYLGFEEDGVVGPHTKRAMLMTRNDHHPDKTGGIEAEDSSSENQASGEADTTFSDQPRFPKDSTVTWWLGPHPGYLSSKQVAEEVQRGFAIWQEAVPLCFEPVERREDAQIQLIWTDRAEENQFKFDGEG</sequence>
<dbReference type="Gene3D" id="2.60.40.150">
    <property type="entry name" value="C2 domain"/>
    <property type="match status" value="1"/>
</dbReference>
<comment type="similarity">
    <text evidence="2">Belongs to the thiolase-like superfamily. Thiolase family.</text>
</comment>
<evidence type="ECO:0000256" key="14">
    <source>
        <dbReference type="SAM" id="MobiDB-lite"/>
    </source>
</evidence>
<evidence type="ECO:0000256" key="11">
    <source>
        <dbReference type="ARBA" id="ARBA00022958"/>
    </source>
</evidence>
<keyword evidence="6" id="KW-0808">Transferase</keyword>
<feature type="region of interest" description="Disordered" evidence="14">
    <location>
        <begin position="1599"/>
        <end position="1634"/>
    </location>
</feature>
<comment type="subcellular location">
    <subcellularLocation>
        <location evidence="1">Mitochondrion</location>
    </subcellularLocation>
</comment>
<dbReference type="InterPro" id="IPR035892">
    <property type="entry name" value="C2_domain_sf"/>
</dbReference>
<evidence type="ECO:0000259" key="16">
    <source>
        <dbReference type="PROSITE" id="PS50858"/>
    </source>
</evidence>
<evidence type="ECO:0000256" key="4">
    <source>
        <dbReference type="ARBA" id="ARBA00012705"/>
    </source>
</evidence>
<dbReference type="InterPro" id="IPR002155">
    <property type="entry name" value="Thiolase"/>
</dbReference>
<evidence type="ECO:0000256" key="12">
    <source>
        <dbReference type="ARBA" id="ARBA00023128"/>
    </source>
</evidence>
<dbReference type="SMART" id="SM00751">
    <property type="entry name" value="BSD"/>
    <property type="match status" value="1"/>
</dbReference>
<dbReference type="PRINTS" id="PR00092">
    <property type="entry name" value="TYROSINASE"/>
</dbReference>
<name>A0ABP0HP40_9DINO</name>
<dbReference type="Pfam" id="PF00413">
    <property type="entry name" value="Peptidase_M10"/>
    <property type="match status" value="1"/>
</dbReference>
<dbReference type="InterPro" id="IPR036366">
    <property type="entry name" value="PGBDSf"/>
</dbReference>
<evidence type="ECO:0000256" key="5">
    <source>
        <dbReference type="ARBA" id="ARBA00022670"/>
    </source>
</evidence>
<organism evidence="17 18">
    <name type="scientific">Durusdinium trenchii</name>
    <dbReference type="NCBI Taxonomy" id="1381693"/>
    <lineage>
        <taxon>Eukaryota</taxon>
        <taxon>Sar</taxon>
        <taxon>Alveolata</taxon>
        <taxon>Dinophyceae</taxon>
        <taxon>Suessiales</taxon>
        <taxon>Symbiodiniaceae</taxon>
        <taxon>Durusdinium</taxon>
    </lineage>
</organism>
<dbReference type="CDD" id="cd00751">
    <property type="entry name" value="thiolase"/>
    <property type="match status" value="1"/>
</dbReference>
<dbReference type="SUPFAM" id="SSF140383">
    <property type="entry name" value="BSD domain-like"/>
    <property type="match status" value="1"/>
</dbReference>
<evidence type="ECO:0000313" key="17">
    <source>
        <dbReference type="EMBL" id="CAK8991517.1"/>
    </source>
</evidence>
<comment type="subunit">
    <text evidence="3">Homotetramer.</text>
</comment>
<evidence type="ECO:0000256" key="2">
    <source>
        <dbReference type="ARBA" id="ARBA00010982"/>
    </source>
</evidence>
<protein>
    <recommendedName>
        <fullName evidence="4">acetyl-CoA C-acetyltransferase</fullName>
        <ecNumber evidence="4">2.3.1.9</ecNumber>
    </recommendedName>
</protein>
<dbReference type="PROSITE" id="PS00098">
    <property type="entry name" value="THIOLASE_1"/>
    <property type="match status" value="1"/>
</dbReference>
<keyword evidence="12" id="KW-0496">Mitochondrion</keyword>
<proteinExistence type="inferred from homology"/>
<dbReference type="Pfam" id="PF03909">
    <property type="entry name" value="BSD"/>
    <property type="match status" value="1"/>
</dbReference>
<dbReference type="EMBL" id="CAXAMM010001332">
    <property type="protein sequence ID" value="CAK8991517.1"/>
    <property type="molecule type" value="Genomic_DNA"/>
</dbReference>
<dbReference type="Pfam" id="PF00108">
    <property type="entry name" value="Thiolase_N"/>
    <property type="match status" value="1"/>
</dbReference>
<keyword evidence="9" id="KW-0862">Zinc</keyword>
<keyword evidence="11" id="KW-0630">Potassium</keyword>
<dbReference type="InterPro" id="IPR036365">
    <property type="entry name" value="PGBD-like_sf"/>
</dbReference>
<feature type="domain" description="C2" evidence="15">
    <location>
        <begin position="855"/>
        <end position="978"/>
    </location>
</feature>
<dbReference type="Gene3D" id="1.10.3970.10">
    <property type="entry name" value="BSD domain"/>
    <property type="match status" value="1"/>
</dbReference>
<dbReference type="InterPro" id="IPR016039">
    <property type="entry name" value="Thiolase-like"/>
</dbReference>
<dbReference type="InterPro" id="IPR020615">
    <property type="entry name" value="Thiolase_acyl_enz_int_AS"/>
</dbReference>
<feature type="compositionally biased region" description="Polar residues" evidence="14">
    <location>
        <begin position="694"/>
        <end position="703"/>
    </location>
</feature>